<dbReference type="OMA" id="YHIKTNQ"/>
<reference evidence="11" key="1">
    <citation type="submission" date="2022-11" db="UniProtKB">
        <authorList>
            <consortium name="EnsemblMetazoa"/>
        </authorList>
    </citation>
    <scope>IDENTIFICATION</scope>
</reference>
<comment type="subcellular location">
    <subcellularLocation>
        <location evidence="1">Membrane</location>
        <topology evidence="1">Multi-pass membrane protein</topology>
    </subcellularLocation>
</comment>
<keyword evidence="2 7" id="KW-0812">Transmembrane</keyword>
<name>A0A914ABT0_PATMI</name>
<evidence type="ECO:0000256" key="6">
    <source>
        <dbReference type="SAM" id="MobiDB-lite"/>
    </source>
</evidence>
<keyword evidence="8" id="KW-0732">Signal</keyword>
<dbReference type="InterPro" id="IPR019336">
    <property type="entry name" value="GPR180/TMEM145_TM"/>
</dbReference>
<evidence type="ECO:0008006" key="13">
    <source>
        <dbReference type="Google" id="ProtNLM"/>
    </source>
</evidence>
<sequence>MTLLGVLAAVLLLTIIPTATDAKYVEGVVDTSKDMEFLERFVFEPDELGQLWYEFKYPAELCCYQMVIFNDEAQQWPYVRANEDKLTCLEKKAQIPSHHNTQITLSTPYNCKNRTEDGKQMLVCSGTRHFTAKRPRWWFINVANCNNMSPKEGVHIQYKLNMTNGVRPMDKHFSADERYTLQTSIAFAVLYFLMALTGVYYKYQMSKKRLLHSTYQLFFISICLQLASLLFSIIALARFAQTGIEMPDMKTAGHVLSSVSDVVFILTLMLVGKGYTITRGRISTSGSVKLAIFITLYALTYTFLYTYANANFDPRDVMYIYDSPAGMGLIVMRIVGIVWLYYCVFFTVKHFNQKFKFYLLFMVFYVVWFAIEPVMIGVANAFIPNYKRVKIVTGVYWTVSFIGQMYFLVLTRPDMTNEYFPYHIKTNQVAALLVTEPSDDEESNFTNPFIGAPLTRSLTNIFVKSPTPKVTVDAPYKTTPSRPVAEARIVSETKPTSKARPGHPIVNNFVTASLHAASSDDVNDSTPAPTPPKPAPKPGPNFAMFCVEKPKAQPTDNVKIENETQPAVNTRSPPKGKKHGLKLPALPKKIKPQQAAAKRSASSVSPVTGTRAPATNDRKIDDRGTEVKEQCSFDLEFVDIPLDDLTITDM</sequence>
<evidence type="ECO:0000256" key="5">
    <source>
        <dbReference type="ARBA" id="ARBA00023180"/>
    </source>
</evidence>
<feature type="transmembrane region" description="Helical" evidence="7">
    <location>
        <begin position="215"/>
        <end position="240"/>
    </location>
</feature>
<dbReference type="GeneID" id="119731673"/>
<evidence type="ECO:0000256" key="8">
    <source>
        <dbReference type="SAM" id="SignalP"/>
    </source>
</evidence>
<feature type="chain" id="PRO_5037470791" description="Intimal thickness related receptor IRP domain-containing protein" evidence="8">
    <location>
        <begin position="23"/>
        <end position="650"/>
    </location>
</feature>
<dbReference type="EnsemblMetazoa" id="XM_038204881.1">
    <property type="protein sequence ID" value="XP_038060809.1"/>
    <property type="gene ID" value="LOC119731673"/>
</dbReference>
<evidence type="ECO:0000313" key="11">
    <source>
        <dbReference type="EnsemblMetazoa" id="XP_038060809.1"/>
    </source>
</evidence>
<evidence type="ECO:0000256" key="7">
    <source>
        <dbReference type="SAM" id="Phobius"/>
    </source>
</evidence>
<feature type="transmembrane region" description="Helical" evidence="7">
    <location>
        <begin position="252"/>
        <end position="275"/>
    </location>
</feature>
<keyword evidence="12" id="KW-1185">Reference proteome</keyword>
<dbReference type="OrthoDB" id="205745at2759"/>
<dbReference type="Pfam" id="PF21892">
    <property type="entry name" value="TMEM145_N"/>
    <property type="match status" value="1"/>
</dbReference>
<dbReference type="RefSeq" id="XP_038060809.1">
    <property type="nucleotide sequence ID" value="XM_038204881.1"/>
</dbReference>
<feature type="compositionally biased region" description="Pro residues" evidence="6">
    <location>
        <begin position="528"/>
        <end position="539"/>
    </location>
</feature>
<feature type="region of interest" description="Disordered" evidence="6">
    <location>
        <begin position="518"/>
        <end position="622"/>
    </location>
</feature>
<dbReference type="GO" id="GO:0019236">
    <property type="term" value="P:response to pheromone"/>
    <property type="evidence" value="ECO:0007669"/>
    <property type="project" value="InterPro"/>
</dbReference>
<feature type="signal peptide" evidence="8">
    <location>
        <begin position="1"/>
        <end position="22"/>
    </location>
</feature>
<keyword evidence="5" id="KW-0325">Glycoprotein</keyword>
<dbReference type="PANTHER" id="PTHR23252">
    <property type="entry name" value="INTIMAL THICKNESS RECEPTOR-RELATED"/>
    <property type="match status" value="1"/>
</dbReference>
<dbReference type="Proteomes" id="UP000887568">
    <property type="component" value="Unplaced"/>
</dbReference>
<dbReference type="GO" id="GO:0007186">
    <property type="term" value="P:G protein-coupled receptor signaling pathway"/>
    <property type="evidence" value="ECO:0007669"/>
    <property type="project" value="InterPro"/>
</dbReference>
<accession>A0A914ABT0</accession>
<feature type="transmembrane region" description="Helical" evidence="7">
    <location>
        <begin position="327"/>
        <end position="345"/>
    </location>
</feature>
<dbReference type="Pfam" id="PF10192">
    <property type="entry name" value="GPR180-TMEM145_TM"/>
    <property type="match status" value="1"/>
</dbReference>
<proteinExistence type="predicted"/>
<dbReference type="AlphaFoldDB" id="A0A914ABT0"/>
<dbReference type="InterPro" id="IPR053880">
    <property type="entry name" value="GPR180-like_N"/>
</dbReference>
<feature type="transmembrane region" description="Helical" evidence="7">
    <location>
        <begin position="185"/>
        <end position="203"/>
    </location>
</feature>
<organism evidence="11 12">
    <name type="scientific">Patiria miniata</name>
    <name type="common">Bat star</name>
    <name type="synonym">Asterina miniata</name>
    <dbReference type="NCBI Taxonomy" id="46514"/>
    <lineage>
        <taxon>Eukaryota</taxon>
        <taxon>Metazoa</taxon>
        <taxon>Echinodermata</taxon>
        <taxon>Eleutherozoa</taxon>
        <taxon>Asterozoa</taxon>
        <taxon>Asteroidea</taxon>
        <taxon>Valvatacea</taxon>
        <taxon>Valvatida</taxon>
        <taxon>Asterinidae</taxon>
        <taxon>Patiria</taxon>
    </lineage>
</organism>
<evidence type="ECO:0000313" key="12">
    <source>
        <dbReference type="Proteomes" id="UP000887568"/>
    </source>
</evidence>
<feature type="domain" description="GPR180/TMEM145 transmembrane" evidence="9">
    <location>
        <begin position="187"/>
        <end position="404"/>
    </location>
</feature>
<protein>
    <recommendedName>
        <fullName evidence="13">Intimal thickness related receptor IRP domain-containing protein</fullName>
    </recommendedName>
</protein>
<feature type="transmembrane region" description="Helical" evidence="7">
    <location>
        <begin position="357"/>
        <end position="383"/>
    </location>
</feature>
<evidence type="ECO:0000256" key="2">
    <source>
        <dbReference type="ARBA" id="ARBA00022692"/>
    </source>
</evidence>
<evidence type="ECO:0000259" key="10">
    <source>
        <dbReference type="Pfam" id="PF21892"/>
    </source>
</evidence>
<keyword evidence="4 7" id="KW-0472">Membrane</keyword>
<keyword evidence="3 7" id="KW-1133">Transmembrane helix</keyword>
<evidence type="ECO:0000256" key="4">
    <source>
        <dbReference type="ARBA" id="ARBA00023136"/>
    </source>
</evidence>
<feature type="compositionally biased region" description="Low complexity" evidence="6">
    <location>
        <begin position="582"/>
        <end position="598"/>
    </location>
</feature>
<feature type="transmembrane region" description="Helical" evidence="7">
    <location>
        <begin position="389"/>
        <end position="409"/>
    </location>
</feature>
<dbReference type="InterPro" id="IPR047831">
    <property type="entry name" value="GPR180/TMEM145"/>
</dbReference>
<evidence type="ECO:0000256" key="3">
    <source>
        <dbReference type="ARBA" id="ARBA00022989"/>
    </source>
</evidence>
<evidence type="ECO:0000259" key="9">
    <source>
        <dbReference type="Pfam" id="PF10192"/>
    </source>
</evidence>
<evidence type="ECO:0000256" key="1">
    <source>
        <dbReference type="ARBA" id="ARBA00004141"/>
    </source>
</evidence>
<dbReference type="PANTHER" id="PTHR23252:SF24">
    <property type="entry name" value="TRANSMEMBRANE PROTEIN 145"/>
    <property type="match status" value="1"/>
</dbReference>
<dbReference type="GO" id="GO:0016020">
    <property type="term" value="C:membrane"/>
    <property type="evidence" value="ECO:0007669"/>
    <property type="project" value="UniProtKB-SubCell"/>
</dbReference>
<feature type="compositionally biased region" description="Polar residues" evidence="6">
    <location>
        <begin position="563"/>
        <end position="572"/>
    </location>
</feature>
<feature type="domain" description="GPR180-like N-terminal" evidence="10">
    <location>
        <begin position="25"/>
        <end position="158"/>
    </location>
</feature>
<feature type="transmembrane region" description="Helical" evidence="7">
    <location>
        <begin position="287"/>
        <end position="307"/>
    </location>
</feature>